<feature type="region of interest" description="Disordered" evidence="1">
    <location>
        <begin position="1"/>
        <end position="23"/>
    </location>
</feature>
<keyword evidence="3" id="KW-1185">Reference proteome</keyword>
<dbReference type="Proteomes" id="UP001295794">
    <property type="component" value="Unassembled WGS sequence"/>
</dbReference>
<protein>
    <submittedName>
        <fullName evidence="2">Uncharacterized protein</fullName>
    </submittedName>
</protein>
<evidence type="ECO:0000256" key="1">
    <source>
        <dbReference type="SAM" id="MobiDB-lite"/>
    </source>
</evidence>
<reference evidence="2" key="1">
    <citation type="submission" date="2023-11" db="EMBL/GenBank/DDBJ databases">
        <authorList>
            <person name="De Vega J J."/>
            <person name="De Vega J J."/>
        </authorList>
    </citation>
    <scope>NUCLEOTIDE SEQUENCE</scope>
</reference>
<dbReference type="AlphaFoldDB" id="A0AAD2GZL6"/>
<comment type="caution">
    <text evidence="2">The sequence shown here is derived from an EMBL/GenBank/DDBJ whole genome shotgun (WGS) entry which is preliminary data.</text>
</comment>
<accession>A0AAD2GZL6</accession>
<proteinExistence type="predicted"/>
<feature type="non-terminal residue" evidence="2">
    <location>
        <position position="1"/>
    </location>
</feature>
<organism evidence="2 3">
    <name type="scientific">Mycena citricolor</name>
    <dbReference type="NCBI Taxonomy" id="2018698"/>
    <lineage>
        <taxon>Eukaryota</taxon>
        <taxon>Fungi</taxon>
        <taxon>Dikarya</taxon>
        <taxon>Basidiomycota</taxon>
        <taxon>Agaricomycotina</taxon>
        <taxon>Agaricomycetes</taxon>
        <taxon>Agaricomycetidae</taxon>
        <taxon>Agaricales</taxon>
        <taxon>Marasmiineae</taxon>
        <taxon>Mycenaceae</taxon>
        <taxon>Mycena</taxon>
    </lineage>
</organism>
<gene>
    <name evidence="2" type="ORF">MYCIT1_LOCUS6301</name>
</gene>
<evidence type="ECO:0000313" key="2">
    <source>
        <dbReference type="EMBL" id="CAK5265368.1"/>
    </source>
</evidence>
<name>A0AAD2GZL6_9AGAR</name>
<evidence type="ECO:0000313" key="3">
    <source>
        <dbReference type="Proteomes" id="UP001295794"/>
    </source>
</evidence>
<dbReference type="EMBL" id="CAVNYO010000087">
    <property type="protein sequence ID" value="CAK5265368.1"/>
    <property type="molecule type" value="Genomic_DNA"/>
</dbReference>
<sequence length="125" mass="13706">SRGSESPEMEQKRAPTHPIGIPHALPFHAPTEIGYGEFRRCTAAISEHGGEGANVMWRSDAPQHDNCTNTPNVARVLSLGSERSMLVDVPEVRITYSGFCDTSSLTVESRKETEESLRVTRGVLL</sequence>